<organism evidence="2 3">
    <name type="scientific">Achromobacter insuavis AXX-A</name>
    <dbReference type="NCBI Taxonomy" id="1003200"/>
    <lineage>
        <taxon>Bacteria</taxon>
        <taxon>Pseudomonadati</taxon>
        <taxon>Pseudomonadota</taxon>
        <taxon>Betaproteobacteria</taxon>
        <taxon>Burkholderiales</taxon>
        <taxon>Alcaligenaceae</taxon>
        <taxon>Achromobacter</taxon>
    </lineage>
</organism>
<protein>
    <recommendedName>
        <fullName evidence="1">Rap1a immunity protein domain-containing protein</fullName>
    </recommendedName>
</protein>
<dbReference type="Gene3D" id="1.10.890.40">
    <property type="match status" value="1"/>
</dbReference>
<dbReference type="HOGENOM" id="CLU_2353399_0_0_4"/>
<feature type="domain" description="Rap1a immunity protein" evidence="1">
    <location>
        <begin position="36"/>
        <end position="95"/>
    </location>
</feature>
<dbReference type="Pfam" id="PF18602">
    <property type="entry name" value="Rap1a"/>
    <property type="match status" value="1"/>
</dbReference>
<comment type="caution">
    <text evidence="2">The sequence shown here is derived from an EMBL/GenBank/DDBJ whole genome shotgun (WGS) entry which is preliminary data.</text>
</comment>
<evidence type="ECO:0000259" key="1">
    <source>
        <dbReference type="Pfam" id="PF18602"/>
    </source>
</evidence>
<dbReference type="AlphaFoldDB" id="F7STS7"/>
<dbReference type="EMBL" id="AFRQ01000005">
    <property type="protein sequence ID" value="EGP48528.1"/>
    <property type="molecule type" value="Genomic_DNA"/>
</dbReference>
<accession>F7STS7</accession>
<evidence type="ECO:0000313" key="3">
    <source>
        <dbReference type="Proteomes" id="UP000004853"/>
    </source>
</evidence>
<gene>
    <name evidence="2" type="ORF">AXXA_00285</name>
</gene>
<sequence length="96" mass="10694">MEEWPAFRADAVVCVDVFRRQERLLLATPRPVGPQAYVAGVADQTRGAVWCTPTGVLPHELKDTVYRYLTKLPASRLEENAGPLVSEALHQSFACR</sequence>
<name>F7STS7_9BURK</name>
<dbReference type="Proteomes" id="UP000004853">
    <property type="component" value="Unassembled WGS sequence"/>
</dbReference>
<proteinExistence type="predicted"/>
<dbReference type="InterPro" id="IPR041238">
    <property type="entry name" value="Rap1a"/>
</dbReference>
<reference evidence="2 3" key="1">
    <citation type="submission" date="2011-06" db="EMBL/GenBank/DDBJ databases">
        <authorList>
            <person name="Bador J."/>
            <person name="Amoureux L."/>
            <person name="Neuwirth C."/>
        </authorList>
    </citation>
    <scope>NUCLEOTIDE SEQUENCE [LARGE SCALE GENOMIC DNA]</scope>
    <source>
        <strain evidence="2 3">AXX-A</strain>
    </source>
</reference>
<dbReference type="eggNOG" id="ENOG5033AHU">
    <property type="taxonomic scope" value="Bacteria"/>
</dbReference>
<evidence type="ECO:0000313" key="2">
    <source>
        <dbReference type="EMBL" id="EGP48528.1"/>
    </source>
</evidence>